<reference evidence="2 3" key="1">
    <citation type="submission" date="2019-04" db="EMBL/GenBank/DDBJ databases">
        <title>Streptomyces lasaliensis sp. nov., an Actinomycete isolated from soil which produces the polyether antibiotic lasalocid.</title>
        <authorList>
            <person name="Erwin G."/>
            <person name="Haber C."/>
        </authorList>
    </citation>
    <scope>NUCLEOTIDE SEQUENCE [LARGE SCALE GENOMIC DNA]</scope>
    <source>
        <strain evidence="2 3">X-537</strain>
    </source>
</reference>
<dbReference type="EMBL" id="SZNQ01000001">
    <property type="protein sequence ID" value="TKS98723.1"/>
    <property type="molecule type" value="Genomic_DNA"/>
</dbReference>
<accession>A0A4U5WAK7</accession>
<evidence type="ECO:0000256" key="1">
    <source>
        <dbReference type="SAM" id="MobiDB-lite"/>
    </source>
</evidence>
<comment type="caution">
    <text evidence="2">The sequence shown here is derived from an EMBL/GenBank/DDBJ whole genome shotgun (WGS) entry which is preliminary data.</text>
</comment>
<feature type="region of interest" description="Disordered" evidence="1">
    <location>
        <begin position="52"/>
        <end position="74"/>
    </location>
</feature>
<sequence length="74" mass="7710">MRYWTTTTTTTTAGPLGDLLLVGEESGDGFTLTSLSMPGRCEAAAVPPGWRHDAVALHHPQPVPGDPGDPPSGR</sequence>
<name>A0A4U5WAK7_STRLS</name>
<dbReference type="AlphaFoldDB" id="A0A4U5WAK7"/>
<dbReference type="RefSeq" id="WP_137304633.1">
    <property type="nucleotide sequence ID" value="NZ_SZNQ01000001.1"/>
</dbReference>
<organism evidence="2 3">
    <name type="scientific">Streptomyces lasalocidi</name>
    <name type="common">Streptomyces lasaliensis</name>
    <dbReference type="NCBI Taxonomy" id="324833"/>
    <lineage>
        <taxon>Bacteria</taxon>
        <taxon>Bacillati</taxon>
        <taxon>Actinomycetota</taxon>
        <taxon>Actinomycetes</taxon>
        <taxon>Kitasatosporales</taxon>
        <taxon>Streptomycetaceae</taxon>
        <taxon>Streptomyces</taxon>
    </lineage>
</organism>
<dbReference type="Proteomes" id="UP000305929">
    <property type="component" value="Unassembled WGS sequence"/>
</dbReference>
<evidence type="ECO:0000313" key="2">
    <source>
        <dbReference type="EMBL" id="TKS98723.1"/>
    </source>
</evidence>
<proteinExistence type="predicted"/>
<evidence type="ECO:0000313" key="3">
    <source>
        <dbReference type="Proteomes" id="UP000305929"/>
    </source>
</evidence>
<gene>
    <name evidence="2" type="ORF">E4U91_00225</name>
</gene>
<keyword evidence="3" id="KW-1185">Reference proteome</keyword>
<protein>
    <submittedName>
        <fullName evidence="2">Uncharacterized protein</fullName>
    </submittedName>
</protein>
<feature type="compositionally biased region" description="Pro residues" evidence="1">
    <location>
        <begin position="61"/>
        <end position="74"/>
    </location>
</feature>